<dbReference type="EMBL" id="QXGD01002352">
    <property type="protein sequence ID" value="KAE9189820.1"/>
    <property type="molecule type" value="Genomic_DNA"/>
</dbReference>
<proteinExistence type="predicted"/>
<protein>
    <submittedName>
        <fullName evidence="2">Uncharacterized protein</fullName>
    </submittedName>
</protein>
<sequence>MLTVNIEDPLCFAIHGSFTSHSAPPPSSPLSTPATPYHPRVLPPQPTASGSFPRHLDGFLDTRGSDDCCRLTTSDSASASPAFNACTIWYRFGSLLTSRDYNGPSKAQNLGSISAYERSAVAKYASACDQV</sequence>
<feature type="region of interest" description="Disordered" evidence="1">
    <location>
        <begin position="21"/>
        <end position="56"/>
    </location>
</feature>
<evidence type="ECO:0000256" key="1">
    <source>
        <dbReference type="SAM" id="MobiDB-lite"/>
    </source>
</evidence>
<reference evidence="2 3" key="1">
    <citation type="submission" date="2018-08" db="EMBL/GenBank/DDBJ databases">
        <title>Genomic investigation of the strawberry pathogen Phytophthora fragariae indicates pathogenicity is determined by transcriptional variation in three key races.</title>
        <authorList>
            <person name="Adams T.M."/>
            <person name="Armitage A.D."/>
            <person name="Sobczyk M.K."/>
            <person name="Bates H.J."/>
            <person name="Dunwell J.M."/>
            <person name="Nellist C.F."/>
            <person name="Harrison R.J."/>
        </authorList>
    </citation>
    <scope>NUCLEOTIDE SEQUENCE [LARGE SCALE GENOMIC DNA]</scope>
    <source>
        <strain evidence="2 3">BC-1</strain>
    </source>
</reference>
<comment type="caution">
    <text evidence="2">The sequence shown here is derived from an EMBL/GenBank/DDBJ whole genome shotgun (WGS) entry which is preliminary data.</text>
</comment>
<organism evidence="2 3">
    <name type="scientific">Phytophthora fragariae</name>
    <dbReference type="NCBI Taxonomy" id="53985"/>
    <lineage>
        <taxon>Eukaryota</taxon>
        <taxon>Sar</taxon>
        <taxon>Stramenopiles</taxon>
        <taxon>Oomycota</taxon>
        <taxon>Peronosporomycetes</taxon>
        <taxon>Peronosporales</taxon>
        <taxon>Peronosporaceae</taxon>
        <taxon>Phytophthora</taxon>
    </lineage>
</organism>
<name>A0A6A3WRY2_9STRA</name>
<evidence type="ECO:0000313" key="2">
    <source>
        <dbReference type="EMBL" id="KAE9189820.1"/>
    </source>
</evidence>
<dbReference type="Proteomes" id="UP000440367">
    <property type="component" value="Unassembled WGS sequence"/>
</dbReference>
<accession>A0A6A3WRY2</accession>
<evidence type="ECO:0000313" key="3">
    <source>
        <dbReference type="Proteomes" id="UP000440367"/>
    </source>
</evidence>
<gene>
    <name evidence="2" type="ORF">PF002_g24939</name>
</gene>
<dbReference type="AlphaFoldDB" id="A0A6A3WRY2"/>